<dbReference type="EMBL" id="ML210149">
    <property type="protein sequence ID" value="TFK29503.1"/>
    <property type="molecule type" value="Genomic_DNA"/>
</dbReference>
<name>A0A5C3LAR4_COPMA</name>
<dbReference type="AlphaFoldDB" id="A0A5C3LAR4"/>
<keyword evidence="6" id="KW-0408">Iron</keyword>
<dbReference type="STRING" id="230819.A0A5C3LAR4"/>
<dbReference type="CDD" id="cd00250">
    <property type="entry name" value="CAS_like"/>
    <property type="match status" value="1"/>
</dbReference>
<organism evidence="8 9">
    <name type="scientific">Coprinopsis marcescibilis</name>
    <name type="common">Agaric fungus</name>
    <name type="synonym">Psathyrella marcescibilis</name>
    <dbReference type="NCBI Taxonomy" id="230819"/>
    <lineage>
        <taxon>Eukaryota</taxon>
        <taxon>Fungi</taxon>
        <taxon>Dikarya</taxon>
        <taxon>Basidiomycota</taxon>
        <taxon>Agaricomycotina</taxon>
        <taxon>Agaricomycetes</taxon>
        <taxon>Agaricomycetidae</taxon>
        <taxon>Agaricales</taxon>
        <taxon>Agaricineae</taxon>
        <taxon>Psathyrellaceae</taxon>
        <taxon>Coprinopsis</taxon>
    </lineage>
</organism>
<dbReference type="Gene3D" id="3.60.130.10">
    <property type="entry name" value="Clavaminate synthase-like"/>
    <property type="match status" value="1"/>
</dbReference>
<keyword evidence="5" id="KW-0560">Oxidoreductase</keyword>
<gene>
    <name evidence="8" type="ORF">FA15DRAFT_582156</name>
</gene>
<evidence type="ECO:0000256" key="3">
    <source>
        <dbReference type="ARBA" id="ARBA00022723"/>
    </source>
</evidence>
<comment type="similarity">
    <text evidence="2">Belongs to the gamma-BBH/TMLD family.</text>
</comment>
<dbReference type="InterPro" id="IPR038492">
    <property type="entry name" value="GBBH-like_N_sf"/>
</dbReference>
<sequence length="445" mass="50055">MLLKTGTQILQRLPTRAACSVRTWTSVTTSRDALIVHSLKDTSFPYIWLRDSCQAPESVHPSTRQKLHRSSDVPLDTKPANLKDGAKINVGEGSAETGVRVSEDGVEIRWADGRTSFFAREFLRVHANEQSLKEAHFSERTESTPWTSATITKSPNLFVEYGSLQERTGLVDAMSQLLKYGLVFVTGVPTEEKVNETCELKTLAEKFGEIRRTFYGELWDVINVQNSKNIAYTNLDLGLHMDLLYFHHPPRFQALHCLRNRVIGGTSFFVDALHASHTLFHQDRAQFDLLTTTPVAFQYLNDGHHLYKQHPTIQLEDPAKDASNLSLTSPPPISHINYSPPFQGPLPLGTPAEFYPALRKFSDILDDPQNTYSYTLREGDCVLFDNRRVLHARTAFQEKEGADWVPGVKFGSGDSMTNRWLKGCYLEADAVSDRVRVGLTKLASS</sequence>
<dbReference type="Pfam" id="PF02668">
    <property type="entry name" value="TauD"/>
    <property type="match status" value="1"/>
</dbReference>
<dbReference type="GO" id="GO:0005739">
    <property type="term" value="C:mitochondrion"/>
    <property type="evidence" value="ECO:0007669"/>
    <property type="project" value="TreeGrafter"/>
</dbReference>
<dbReference type="GO" id="GO:0046872">
    <property type="term" value="F:metal ion binding"/>
    <property type="evidence" value="ECO:0007669"/>
    <property type="project" value="UniProtKB-KW"/>
</dbReference>
<evidence type="ECO:0000256" key="4">
    <source>
        <dbReference type="ARBA" id="ARBA00022964"/>
    </source>
</evidence>
<dbReference type="InterPro" id="IPR003819">
    <property type="entry name" value="TauD/TfdA-like"/>
</dbReference>
<evidence type="ECO:0000313" key="9">
    <source>
        <dbReference type="Proteomes" id="UP000307440"/>
    </source>
</evidence>
<evidence type="ECO:0000259" key="7">
    <source>
        <dbReference type="Pfam" id="PF02668"/>
    </source>
</evidence>
<dbReference type="PANTHER" id="PTHR10696:SF25">
    <property type="entry name" value="OXIDOREDUCTASE AIM17-RELATED"/>
    <property type="match status" value="1"/>
</dbReference>
<protein>
    <submittedName>
        <fullName evidence="8">Gamma-butyrobetaine dioxygenase</fullName>
    </submittedName>
</protein>
<evidence type="ECO:0000256" key="2">
    <source>
        <dbReference type="ARBA" id="ARBA00008654"/>
    </source>
</evidence>
<evidence type="ECO:0000256" key="1">
    <source>
        <dbReference type="ARBA" id="ARBA00001954"/>
    </source>
</evidence>
<dbReference type="Gene3D" id="3.30.2020.30">
    <property type="match status" value="1"/>
</dbReference>
<accession>A0A5C3LAR4</accession>
<dbReference type="OrthoDB" id="406634at2759"/>
<evidence type="ECO:0000313" key="8">
    <source>
        <dbReference type="EMBL" id="TFK29503.1"/>
    </source>
</evidence>
<keyword evidence="3" id="KW-0479">Metal-binding</keyword>
<dbReference type="GO" id="GO:0051213">
    <property type="term" value="F:dioxygenase activity"/>
    <property type="evidence" value="ECO:0007669"/>
    <property type="project" value="UniProtKB-KW"/>
</dbReference>
<evidence type="ECO:0000256" key="5">
    <source>
        <dbReference type="ARBA" id="ARBA00023002"/>
    </source>
</evidence>
<dbReference type="SUPFAM" id="SSF51197">
    <property type="entry name" value="Clavaminate synthase-like"/>
    <property type="match status" value="1"/>
</dbReference>
<keyword evidence="9" id="KW-1185">Reference proteome</keyword>
<dbReference type="GO" id="GO:0045329">
    <property type="term" value="P:carnitine biosynthetic process"/>
    <property type="evidence" value="ECO:0007669"/>
    <property type="project" value="TreeGrafter"/>
</dbReference>
<proteinExistence type="inferred from homology"/>
<feature type="domain" description="TauD/TfdA-like" evidence="7">
    <location>
        <begin position="169"/>
        <end position="401"/>
    </location>
</feature>
<comment type="cofactor">
    <cofactor evidence="1">
        <name>Fe(2+)</name>
        <dbReference type="ChEBI" id="CHEBI:29033"/>
    </cofactor>
</comment>
<dbReference type="PANTHER" id="PTHR10696">
    <property type="entry name" value="GAMMA-BUTYROBETAINE HYDROXYLASE-RELATED"/>
    <property type="match status" value="1"/>
</dbReference>
<keyword evidence="4 8" id="KW-0223">Dioxygenase</keyword>
<dbReference type="InterPro" id="IPR050411">
    <property type="entry name" value="AlphaKG_dependent_hydroxylases"/>
</dbReference>
<dbReference type="Proteomes" id="UP000307440">
    <property type="component" value="Unassembled WGS sequence"/>
</dbReference>
<dbReference type="InterPro" id="IPR042098">
    <property type="entry name" value="TauD-like_sf"/>
</dbReference>
<reference evidence="8 9" key="1">
    <citation type="journal article" date="2019" name="Nat. Ecol. Evol.">
        <title>Megaphylogeny resolves global patterns of mushroom evolution.</title>
        <authorList>
            <person name="Varga T."/>
            <person name="Krizsan K."/>
            <person name="Foldi C."/>
            <person name="Dima B."/>
            <person name="Sanchez-Garcia M."/>
            <person name="Sanchez-Ramirez S."/>
            <person name="Szollosi G.J."/>
            <person name="Szarkandi J.G."/>
            <person name="Papp V."/>
            <person name="Albert L."/>
            <person name="Andreopoulos W."/>
            <person name="Angelini C."/>
            <person name="Antonin V."/>
            <person name="Barry K.W."/>
            <person name="Bougher N.L."/>
            <person name="Buchanan P."/>
            <person name="Buyck B."/>
            <person name="Bense V."/>
            <person name="Catcheside P."/>
            <person name="Chovatia M."/>
            <person name="Cooper J."/>
            <person name="Damon W."/>
            <person name="Desjardin D."/>
            <person name="Finy P."/>
            <person name="Geml J."/>
            <person name="Haridas S."/>
            <person name="Hughes K."/>
            <person name="Justo A."/>
            <person name="Karasinski D."/>
            <person name="Kautmanova I."/>
            <person name="Kiss B."/>
            <person name="Kocsube S."/>
            <person name="Kotiranta H."/>
            <person name="LaButti K.M."/>
            <person name="Lechner B.E."/>
            <person name="Liimatainen K."/>
            <person name="Lipzen A."/>
            <person name="Lukacs Z."/>
            <person name="Mihaltcheva S."/>
            <person name="Morgado L.N."/>
            <person name="Niskanen T."/>
            <person name="Noordeloos M.E."/>
            <person name="Ohm R.A."/>
            <person name="Ortiz-Santana B."/>
            <person name="Ovrebo C."/>
            <person name="Racz N."/>
            <person name="Riley R."/>
            <person name="Savchenko A."/>
            <person name="Shiryaev A."/>
            <person name="Soop K."/>
            <person name="Spirin V."/>
            <person name="Szebenyi C."/>
            <person name="Tomsovsky M."/>
            <person name="Tulloss R.E."/>
            <person name="Uehling J."/>
            <person name="Grigoriev I.V."/>
            <person name="Vagvolgyi C."/>
            <person name="Papp T."/>
            <person name="Martin F.M."/>
            <person name="Miettinen O."/>
            <person name="Hibbett D.S."/>
            <person name="Nagy L.G."/>
        </authorList>
    </citation>
    <scope>NUCLEOTIDE SEQUENCE [LARGE SCALE GENOMIC DNA]</scope>
    <source>
        <strain evidence="8 9">CBS 121175</strain>
    </source>
</reference>
<evidence type="ECO:0000256" key="6">
    <source>
        <dbReference type="ARBA" id="ARBA00023004"/>
    </source>
</evidence>